<keyword evidence="6" id="KW-0808">Transferase</keyword>
<dbReference type="InterPro" id="IPR003594">
    <property type="entry name" value="HATPase_dom"/>
</dbReference>
<feature type="domain" description="Histidine kinase" evidence="15">
    <location>
        <begin position="339"/>
        <end position="531"/>
    </location>
</feature>
<evidence type="ECO:0000256" key="8">
    <source>
        <dbReference type="ARBA" id="ARBA00022741"/>
    </source>
</evidence>
<keyword evidence="7 14" id="KW-0812">Transmembrane</keyword>
<evidence type="ECO:0000256" key="10">
    <source>
        <dbReference type="ARBA" id="ARBA00022840"/>
    </source>
</evidence>
<dbReference type="EMBL" id="RCZM01000003">
    <property type="protein sequence ID" value="TPG16953.1"/>
    <property type="molecule type" value="Genomic_DNA"/>
</dbReference>
<evidence type="ECO:0000256" key="6">
    <source>
        <dbReference type="ARBA" id="ARBA00022679"/>
    </source>
</evidence>
<dbReference type="Pfam" id="PF13188">
    <property type="entry name" value="PAS_8"/>
    <property type="match status" value="1"/>
</dbReference>
<evidence type="ECO:0000256" key="3">
    <source>
        <dbReference type="ARBA" id="ARBA00012438"/>
    </source>
</evidence>
<dbReference type="SMART" id="SM00387">
    <property type="entry name" value="HATPase_c"/>
    <property type="match status" value="1"/>
</dbReference>
<keyword evidence="5" id="KW-0597">Phosphoprotein</keyword>
<organism evidence="16 17">
    <name type="scientific">Pedococcus bigeumensis</name>
    <dbReference type="NCBI Taxonomy" id="433644"/>
    <lineage>
        <taxon>Bacteria</taxon>
        <taxon>Bacillati</taxon>
        <taxon>Actinomycetota</taxon>
        <taxon>Actinomycetes</taxon>
        <taxon>Micrococcales</taxon>
        <taxon>Intrasporangiaceae</taxon>
        <taxon>Pedococcus</taxon>
    </lineage>
</organism>
<dbReference type="GO" id="GO:0005524">
    <property type="term" value="F:ATP binding"/>
    <property type="evidence" value="ECO:0007669"/>
    <property type="project" value="UniProtKB-KW"/>
</dbReference>
<dbReference type="InterPro" id="IPR039506">
    <property type="entry name" value="SPOB_a"/>
</dbReference>
<dbReference type="Gene3D" id="3.30.565.10">
    <property type="entry name" value="Histidine kinase-like ATPase, C-terminal domain"/>
    <property type="match status" value="1"/>
</dbReference>
<dbReference type="Pfam" id="PF14689">
    <property type="entry name" value="SPOB_a"/>
    <property type="match status" value="1"/>
</dbReference>
<evidence type="ECO:0000256" key="4">
    <source>
        <dbReference type="ARBA" id="ARBA00022475"/>
    </source>
</evidence>
<keyword evidence="11 14" id="KW-1133">Transmembrane helix</keyword>
<dbReference type="InterPro" id="IPR016120">
    <property type="entry name" value="Sig_transdc_His_kin_SpoOB"/>
</dbReference>
<dbReference type="SUPFAM" id="SSF55785">
    <property type="entry name" value="PYP-like sensor domain (PAS domain)"/>
    <property type="match status" value="1"/>
</dbReference>
<dbReference type="PROSITE" id="PS50109">
    <property type="entry name" value="HIS_KIN"/>
    <property type="match status" value="1"/>
</dbReference>
<evidence type="ECO:0000256" key="11">
    <source>
        <dbReference type="ARBA" id="ARBA00022989"/>
    </source>
</evidence>
<dbReference type="Pfam" id="PF17203">
    <property type="entry name" value="sCache_3_2"/>
    <property type="match status" value="1"/>
</dbReference>
<dbReference type="SUPFAM" id="SSF55874">
    <property type="entry name" value="ATPase domain of HSP90 chaperone/DNA topoisomerase II/histidine kinase"/>
    <property type="match status" value="1"/>
</dbReference>
<reference evidence="16 17" key="1">
    <citation type="journal article" date="2019" name="Environ. Microbiol.">
        <title>Species interactions and distinct microbial communities in high Arctic permafrost affected cryosols are associated with the CH4 and CO2 gas fluxes.</title>
        <authorList>
            <person name="Altshuler I."/>
            <person name="Hamel J."/>
            <person name="Turney S."/>
            <person name="Magnuson E."/>
            <person name="Levesque R."/>
            <person name="Greer C."/>
            <person name="Whyte L.G."/>
        </authorList>
    </citation>
    <scope>NUCLEOTIDE SEQUENCE [LARGE SCALE GENOMIC DNA]</scope>
    <source>
        <strain evidence="16 17">S9.3A</strain>
    </source>
</reference>
<evidence type="ECO:0000259" key="15">
    <source>
        <dbReference type="PROSITE" id="PS50109"/>
    </source>
</evidence>
<dbReference type="InterPro" id="IPR004358">
    <property type="entry name" value="Sig_transdc_His_kin-like_C"/>
</dbReference>
<dbReference type="PANTHER" id="PTHR43304">
    <property type="entry name" value="PHYTOCHROME-LIKE PROTEIN CPH1"/>
    <property type="match status" value="1"/>
</dbReference>
<evidence type="ECO:0000256" key="9">
    <source>
        <dbReference type="ARBA" id="ARBA00022777"/>
    </source>
</evidence>
<dbReference type="EC" id="2.7.13.3" evidence="3"/>
<dbReference type="InterPro" id="IPR029151">
    <property type="entry name" value="Sensor-like_sf"/>
</dbReference>
<evidence type="ECO:0000256" key="2">
    <source>
        <dbReference type="ARBA" id="ARBA00004651"/>
    </source>
</evidence>
<dbReference type="AlphaFoldDB" id="A0A502CVW5"/>
<dbReference type="Proteomes" id="UP000317722">
    <property type="component" value="Unassembled WGS sequence"/>
</dbReference>
<dbReference type="InterPro" id="IPR036890">
    <property type="entry name" value="HATPase_C_sf"/>
</dbReference>
<dbReference type="InterPro" id="IPR052162">
    <property type="entry name" value="Sensor_kinase/Photoreceptor"/>
</dbReference>
<dbReference type="GO" id="GO:0000155">
    <property type="term" value="F:phosphorelay sensor kinase activity"/>
    <property type="evidence" value="ECO:0007669"/>
    <property type="project" value="InterPro"/>
</dbReference>
<evidence type="ECO:0000256" key="7">
    <source>
        <dbReference type="ARBA" id="ARBA00022692"/>
    </source>
</evidence>
<dbReference type="InterPro" id="IPR033463">
    <property type="entry name" value="sCache_3"/>
</dbReference>
<evidence type="ECO:0000256" key="13">
    <source>
        <dbReference type="ARBA" id="ARBA00023136"/>
    </source>
</evidence>
<dbReference type="InterPro" id="IPR005467">
    <property type="entry name" value="His_kinase_dom"/>
</dbReference>
<feature type="transmembrane region" description="Helical" evidence="14">
    <location>
        <begin position="180"/>
        <end position="199"/>
    </location>
</feature>
<comment type="caution">
    <text evidence="16">The sequence shown here is derived from an EMBL/GenBank/DDBJ whole genome shotgun (WGS) entry which is preliminary data.</text>
</comment>
<keyword evidence="8" id="KW-0547">Nucleotide-binding</keyword>
<keyword evidence="12" id="KW-0902">Two-component regulatory system</keyword>
<keyword evidence="4" id="KW-1003">Cell membrane</keyword>
<dbReference type="PANTHER" id="PTHR43304:SF1">
    <property type="entry name" value="PAC DOMAIN-CONTAINING PROTEIN"/>
    <property type="match status" value="1"/>
</dbReference>
<comment type="subcellular location">
    <subcellularLocation>
        <location evidence="2">Cell membrane</location>
        <topology evidence="2">Multi-pass membrane protein</topology>
    </subcellularLocation>
</comment>
<comment type="catalytic activity">
    <reaction evidence="1">
        <text>ATP + protein L-histidine = ADP + protein N-phospho-L-histidine.</text>
        <dbReference type="EC" id="2.7.13.3"/>
    </reaction>
</comment>
<keyword evidence="13 14" id="KW-0472">Membrane</keyword>
<dbReference type="GO" id="GO:0005886">
    <property type="term" value="C:plasma membrane"/>
    <property type="evidence" value="ECO:0007669"/>
    <property type="project" value="UniProtKB-SubCell"/>
</dbReference>
<evidence type="ECO:0000313" key="16">
    <source>
        <dbReference type="EMBL" id="TPG16953.1"/>
    </source>
</evidence>
<protein>
    <recommendedName>
        <fullName evidence="3">histidine kinase</fullName>
        <ecNumber evidence="3">2.7.13.3</ecNumber>
    </recommendedName>
</protein>
<dbReference type="InterPro" id="IPR035965">
    <property type="entry name" value="PAS-like_dom_sf"/>
</dbReference>
<dbReference type="Pfam" id="PF02518">
    <property type="entry name" value="HATPase_c"/>
    <property type="match status" value="1"/>
</dbReference>
<keyword evidence="10" id="KW-0067">ATP-binding</keyword>
<dbReference type="InterPro" id="IPR000014">
    <property type="entry name" value="PAS"/>
</dbReference>
<evidence type="ECO:0000313" key="17">
    <source>
        <dbReference type="Proteomes" id="UP000317722"/>
    </source>
</evidence>
<dbReference type="SUPFAM" id="SSF103190">
    <property type="entry name" value="Sensory domain-like"/>
    <property type="match status" value="1"/>
</dbReference>
<evidence type="ECO:0000256" key="5">
    <source>
        <dbReference type="ARBA" id="ARBA00022553"/>
    </source>
</evidence>
<dbReference type="Gene3D" id="3.30.450.20">
    <property type="entry name" value="PAS domain"/>
    <property type="match status" value="2"/>
</dbReference>
<gene>
    <name evidence="16" type="ORF">EAH86_09200</name>
</gene>
<accession>A0A502CVW5</accession>
<dbReference type="SUPFAM" id="SSF55890">
    <property type="entry name" value="Sporulation response regulatory protein Spo0B"/>
    <property type="match status" value="1"/>
</dbReference>
<dbReference type="PRINTS" id="PR00344">
    <property type="entry name" value="BCTRLSENSOR"/>
</dbReference>
<evidence type="ECO:0000256" key="1">
    <source>
        <dbReference type="ARBA" id="ARBA00000085"/>
    </source>
</evidence>
<sequence>MEGRRWPWQRRWTLASRMLAMQLAIVCVVLVGVAAVSLAQSDARARDTEGRRALAVAERLAVTAGVREAAASGGQDFLGQAQSVVESGRSFSGSTTVIVATEDRRVIASTDPVPTSRSVYLQDTEGFLGRAWVGTQDGTGAAFAMAPIINLDTRETDGVVAVARAYPSVLDNLAEAMPNLLTYLGIASLLGVVGSLLLARRVKRQTLGLEPREIAGLVEQREALLHGIKEGVLAVDLDDRITMVNDEAAHLLGIPLTSGGRTLSEVDATGRAAQIFDQGGELTDHVMPVRGRVLTVNRMPVTSRGRHIGWVATMRDRTEMLALQRELDLTKSTTDTLRAQAHEFSNRMHVVSGLIALEEYDGVRNYIRQITDDSSTLSTSVGEHVQDPAVAALLIAKASQATERGVDLVVDERSNVPPLDDALAADVNTVMGNLIDNAFDAAAGSADPVVRVALSHGGDAVRVTVHDSGPGVDSTIGEMVFTRGFSTKATTAQERGIGLAIVRLICRNRGGDIVVTNDDGAVFVATLPVLVHQEAS</sequence>
<dbReference type="Gene3D" id="1.10.287.130">
    <property type="match status" value="1"/>
</dbReference>
<dbReference type="OrthoDB" id="9792686at2"/>
<keyword evidence="17" id="KW-1185">Reference proteome</keyword>
<evidence type="ECO:0000256" key="12">
    <source>
        <dbReference type="ARBA" id="ARBA00023012"/>
    </source>
</evidence>
<name>A0A502CVW5_9MICO</name>
<evidence type="ECO:0000256" key="14">
    <source>
        <dbReference type="SAM" id="Phobius"/>
    </source>
</evidence>
<proteinExistence type="predicted"/>
<keyword evidence="9 16" id="KW-0418">Kinase</keyword>